<keyword evidence="4" id="KW-1185">Reference proteome</keyword>
<reference evidence="3 4" key="1">
    <citation type="journal article" date="2020" name="IScience">
        <title>Genome Sequencing of the Endangered Kingdonia uniflora (Circaeasteraceae, Ranunculales) Reveals Potential Mechanisms of Evolutionary Specialization.</title>
        <authorList>
            <person name="Sun Y."/>
            <person name="Deng T."/>
            <person name="Zhang A."/>
            <person name="Moore M.J."/>
            <person name="Landis J.B."/>
            <person name="Lin N."/>
            <person name="Zhang H."/>
            <person name="Zhang X."/>
            <person name="Huang J."/>
            <person name="Zhang X."/>
            <person name="Sun H."/>
            <person name="Wang H."/>
        </authorList>
    </citation>
    <scope>NUCLEOTIDE SEQUENCE [LARGE SCALE GENOMIC DNA]</scope>
    <source>
        <strain evidence="3">TB1705</strain>
        <tissue evidence="3">Leaf</tissue>
    </source>
</reference>
<dbReference type="OrthoDB" id="271164at2759"/>
<dbReference type="PANTHER" id="PTHR46757:SF2">
    <property type="entry name" value="OS05G0346100 PROTEIN"/>
    <property type="match status" value="1"/>
</dbReference>
<evidence type="ECO:0000259" key="2">
    <source>
        <dbReference type="PROSITE" id="PS50195"/>
    </source>
</evidence>
<dbReference type="EMBL" id="JACGCM010002109">
    <property type="protein sequence ID" value="KAF6144818.1"/>
    <property type="molecule type" value="Genomic_DNA"/>
</dbReference>
<evidence type="ECO:0000256" key="1">
    <source>
        <dbReference type="SAM" id="MobiDB-lite"/>
    </source>
</evidence>
<dbReference type="SUPFAM" id="SSF103657">
    <property type="entry name" value="BAR/IMD domain-like"/>
    <property type="match status" value="1"/>
</dbReference>
<dbReference type="GO" id="GO:0005768">
    <property type="term" value="C:endosome"/>
    <property type="evidence" value="ECO:0007669"/>
    <property type="project" value="UniProtKB-ARBA"/>
</dbReference>
<gene>
    <name evidence="3" type="ORF">GIB67_038917</name>
</gene>
<name>A0A7J7LQJ6_9MAGN</name>
<dbReference type="CDD" id="cd07596">
    <property type="entry name" value="BAR_SNX"/>
    <property type="match status" value="1"/>
</dbReference>
<dbReference type="PANTHER" id="PTHR46757">
    <property type="entry name" value="SORTING NEXIN-RELATED"/>
    <property type="match status" value="1"/>
</dbReference>
<dbReference type="Pfam" id="PF00787">
    <property type="entry name" value="PX"/>
    <property type="match status" value="1"/>
</dbReference>
<organism evidence="3 4">
    <name type="scientific">Kingdonia uniflora</name>
    <dbReference type="NCBI Taxonomy" id="39325"/>
    <lineage>
        <taxon>Eukaryota</taxon>
        <taxon>Viridiplantae</taxon>
        <taxon>Streptophyta</taxon>
        <taxon>Embryophyta</taxon>
        <taxon>Tracheophyta</taxon>
        <taxon>Spermatophyta</taxon>
        <taxon>Magnoliopsida</taxon>
        <taxon>Ranunculales</taxon>
        <taxon>Circaeasteraceae</taxon>
        <taxon>Kingdonia</taxon>
    </lineage>
</organism>
<dbReference type="AlphaFoldDB" id="A0A7J7LQJ6"/>
<feature type="compositionally biased region" description="Polar residues" evidence="1">
    <location>
        <begin position="1"/>
        <end position="12"/>
    </location>
</feature>
<dbReference type="SUPFAM" id="SSF64268">
    <property type="entry name" value="PX domain"/>
    <property type="match status" value="1"/>
</dbReference>
<evidence type="ECO:0000313" key="4">
    <source>
        <dbReference type="Proteomes" id="UP000541444"/>
    </source>
</evidence>
<comment type="caution">
    <text evidence="3">The sequence shown here is derived from an EMBL/GenBank/DDBJ whole genome shotgun (WGS) entry which is preliminary data.</text>
</comment>
<dbReference type="CDD" id="cd06865">
    <property type="entry name" value="PX_SNX_like"/>
    <property type="match status" value="1"/>
</dbReference>
<feature type="domain" description="PX" evidence="2">
    <location>
        <begin position="122"/>
        <end position="241"/>
    </location>
</feature>
<dbReference type="Proteomes" id="UP000541444">
    <property type="component" value="Unassembled WGS sequence"/>
</dbReference>
<dbReference type="SMART" id="SM00312">
    <property type="entry name" value="PX"/>
    <property type="match status" value="1"/>
</dbReference>
<dbReference type="InterPro" id="IPR001683">
    <property type="entry name" value="PX_dom"/>
</dbReference>
<dbReference type="InterPro" id="IPR027267">
    <property type="entry name" value="AH/BAR_dom_sf"/>
</dbReference>
<dbReference type="InterPro" id="IPR044279">
    <property type="entry name" value="SNX2A/B"/>
</dbReference>
<dbReference type="GO" id="GO:0016020">
    <property type="term" value="C:membrane"/>
    <property type="evidence" value="ECO:0007669"/>
    <property type="project" value="UniProtKB-ARBA"/>
</dbReference>
<accession>A0A7J7LQJ6</accession>
<sequence>MISSNSKNQGSLKETPGEEIDNLDVENDSTNGLLEYRTPMSDSDHPLSSPFMGKTENPLFLPENGDDPNPNLAKMSDLESTMYTDVSINSYENDVGEGNSSGNVGSVLRSGSWRADYMKITVSNPQKEHEMSSSVVGGNSFMTYLITTETNVVGFGGSEFNVRRRFKDVVGLADRLSECYRGFVIPLRPDKNVVERQVMQKQEFVEQRRAALEKYLRRLAVHPVIKKSEDFKMFLQLEGKLPFGDSARVIIPTEAVKGGRDLLRMFREMKQSVTNDWGSSKLPTREDDKEFLEKTEKLKDIEKQLSNVSDKAESLVKAQQDIGETMGELGLALIKLAKFETEEATCSHQRIRVVDVKRVATAAIKVGRLYRGSNAQTVKHLDTLHDYLGLMLAVQSAFSDRSSALLTLQSVLSELSSLDSKAQKFEAASSKIFGGDKSRIHKISELKETIRVTEDAKTRAVRDYERIKENNRSELERLDKERHEDFLSMLKGFVISQVGYAEKIADVWGKVADETTKFATGAPL</sequence>
<dbReference type="Gene3D" id="3.30.1520.10">
    <property type="entry name" value="Phox-like domain"/>
    <property type="match status" value="1"/>
</dbReference>
<feature type="compositionally biased region" description="Acidic residues" evidence="1">
    <location>
        <begin position="17"/>
        <end position="27"/>
    </location>
</feature>
<dbReference type="InterPro" id="IPR015404">
    <property type="entry name" value="Vps5_C"/>
</dbReference>
<evidence type="ECO:0000313" key="3">
    <source>
        <dbReference type="EMBL" id="KAF6144818.1"/>
    </source>
</evidence>
<dbReference type="Pfam" id="PF09325">
    <property type="entry name" value="Vps5"/>
    <property type="match status" value="1"/>
</dbReference>
<dbReference type="GO" id="GO:0035091">
    <property type="term" value="F:phosphatidylinositol binding"/>
    <property type="evidence" value="ECO:0007669"/>
    <property type="project" value="InterPro"/>
</dbReference>
<dbReference type="Gene3D" id="1.20.1270.60">
    <property type="entry name" value="Arfaptin homology (AH) domain/BAR domain"/>
    <property type="match status" value="1"/>
</dbReference>
<dbReference type="PROSITE" id="PS50195">
    <property type="entry name" value="PX"/>
    <property type="match status" value="1"/>
</dbReference>
<dbReference type="InterPro" id="IPR036871">
    <property type="entry name" value="PX_dom_sf"/>
</dbReference>
<feature type="region of interest" description="Disordered" evidence="1">
    <location>
        <begin position="1"/>
        <end position="45"/>
    </location>
</feature>
<dbReference type="FunFam" id="3.30.1520.10:FF:000059">
    <property type="entry name" value="Sorting nexin 2B"/>
    <property type="match status" value="1"/>
</dbReference>
<protein>
    <recommendedName>
        <fullName evidence="2">PX domain-containing protein</fullName>
    </recommendedName>
</protein>
<proteinExistence type="predicted"/>